<dbReference type="InterPro" id="IPR041532">
    <property type="entry name" value="RlmI-like_PUA"/>
</dbReference>
<keyword evidence="3" id="KW-0698">rRNA processing</keyword>
<evidence type="ECO:0000256" key="1">
    <source>
        <dbReference type="ARBA" id="ARBA00004496"/>
    </source>
</evidence>
<evidence type="ECO:0000256" key="5">
    <source>
        <dbReference type="ARBA" id="ARBA00022679"/>
    </source>
</evidence>
<organism evidence="10 11">
    <name type="scientific">Adiantum capillus-veneris</name>
    <name type="common">Maidenhair fern</name>
    <dbReference type="NCBI Taxonomy" id="13818"/>
    <lineage>
        <taxon>Eukaryota</taxon>
        <taxon>Viridiplantae</taxon>
        <taxon>Streptophyta</taxon>
        <taxon>Embryophyta</taxon>
        <taxon>Tracheophyta</taxon>
        <taxon>Polypodiopsida</taxon>
        <taxon>Polypodiidae</taxon>
        <taxon>Polypodiales</taxon>
        <taxon>Pteridineae</taxon>
        <taxon>Pteridaceae</taxon>
        <taxon>Vittarioideae</taxon>
        <taxon>Adiantum</taxon>
    </lineage>
</organism>
<dbReference type="GO" id="GO:0005737">
    <property type="term" value="C:cytoplasm"/>
    <property type="evidence" value="ECO:0007669"/>
    <property type="project" value="UniProtKB-SubCell"/>
</dbReference>
<dbReference type="Pfam" id="PF17785">
    <property type="entry name" value="PUA_3"/>
    <property type="match status" value="1"/>
</dbReference>
<dbReference type="Gene3D" id="3.40.50.150">
    <property type="entry name" value="Vaccinia Virus protein VP39"/>
    <property type="match status" value="1"/>
</dbReference>
<dbReference type="Gene3D" id="3.30.750.80">
    <property type="entry name" value="RNA methyltransferase domain (HRMD) like"/>
    <property type="match status" value="1"/>
</dbReference>
<dbReference type="SMART" id="SM00359">
    <property type="entry name" value="PUA"/>
    <property type="match status" value="1"/>
</dbReference>
<comment type="similarity">
    <text evidence="8">Belongs to the methyltransferase superfamily. RlmI family.</text>
</comment>
<dbReference type="Gene3D" id="2.30.130.10">
    <property type="entry name" value="PUA domain"/>
    <property type="match status" value="1"/>
</dbReference>
<dbReference type="PANTHER" id="PTHR42873">
    <property type="entry name" value="RIBOSOMAL RNA LARGE SUBUNIT METHYLTRANSFERASE"/>
    <property type="match status" value="1"/>
</dbReference>
<evidence type="ECO:0000256" key="3">
    <source>
        <dbReference type="ARBA" id="ARBA00022552"/>
    </source>
</evidence>
<sequence length="461" mass="50503">MLRLCSGAAWHDLWQPMSSLQHGRFSSKSFALIRTVSNSLSDYAALHPKAPKVVLKKGKTQIFKTGNPMVYSNAVDRIIGRPPPETGDLVLVTDGTIHPIAWGVYNTASMFCVRIMEREDEVSRNPSFIFDMEKLLKSRIASALDLRLRLGLPSNHTNVYRLVNSEGDRLSGLIVDVFGEYAVVASSAAWVEKLRPAIEDVLKLVARCKYVVWRSSPEILKEEGFGVKDSDDVQTQSSSTSEDGSTTLEVVENGICYKVVLNGQKTGFYVDQRESRFWLRSVVKDRSVLDLCCYSGGFALNAAVGEALEVTGVDSSAPAIELALANKELNKLSSKVLNFVKADISEYLKGAIFEGRTWDIVVLDPPKLAPSRKVLQRAMGMYRNLNTLAMRCVEPGGLLMTCSCSGAMTQSGSFPGVLQASASSTRRKIKLLRSVGAASDHTLDLSYPEGAYLTNIVVTVD</sequence>
<keyword evidence="6" id="KW-0949">S-adenosyl-L-methionine</keyword>
<comment type="subcellular location">
    <subcellularLocation>
        <location evidence="1">Cytoplasm</location>
    </subcellularLocation>
</comment>
<proteinExistence type="inferred from homology"/>
<dbReference type="InterPro" id="IPR036974">
    <property type="entry name" value="PUA_sf"/>
</dbReference>
<dbReference type="CDD" id="cd02440">
    <property type="entry name" value="AdoMet_MTases"/>
    <property type="match status" value="1"/>
</dbReference>
<dbReference type="Pfam" id="PF10672">
    <property type="entry name" value="Methyltrans_SAM"/>
    <property type="match status" value="1"/>
</dbReference>
<evidence type="ECO:0000256" key="6">
    <source>
        <dbReference type="ARBA" id="ARBA00022691"/>
    </source>
</evidence>
<gene>
    <name evidence="10" type="ORF">GOP47_0011737</name>
</gene>
<comment type="caution">
    <text evidence="10">The sequence shown here is derived from an EMBL/GenBank/DDBJ whole genome shotgun (WGS) entry which is preliminary data.</text>
</comment>
<feature type="domain" description="PUA" evidence="9">
    <location>
        <begin position="51"/>
        <end position="137"/>
    </location>
</feature>
<evidence type="ECO:0000313" key="10">
    <source>
        <dbReference type="EMBL" id="KAI5073724.1"/>
    </source>
</evidence>
<keyword evidence="7" id="KW-0694">RNA-binding</keyword>
<dbReference type="PROSITE" id="PS50890">
    <property type="entry name" value="PUA"/>
    <property type="match status" value="1"/>
</dbReference>
<dbReference type="EMBL" id="JABFUD020000011">
    <property type="protein sequence ID" value="KAI5073724.1"/>
    <property type="molecule type" value="Genomic_DNA"/>
</dbReference>
<dbReference type="InterPro" id="IPR019614">
    <property type="entry name" value="SAM-dep_methyl-trfase"/>
</dbReference>
<dbReference type="OrthoDB" id="269872at2759"/>
<evidence type="ECO:0000259" key="9">
    <source>
        <dbReference type="SMART" id="SM00359"/>
    </source>
</evidence>
<dbReference type="InterPro" id="IPR015947">
    <property type="entry name" value="PUA-like_sf"/>
</dbReference>
<keyword evidence="2" id="KW-0963">Cytoplasm</keyword>
<evidence type="ECO:0000256" key="8">
    <source>
        <dbReference type="ARBA" id="ARBA00038091"/>
    </source>
</evidence>
<keyword evidence="5" id="KW-0808">Transferase</keyword>
<keyword evidence="4" id="KW-0489">Methyltransferase</keyword>
<reference evidence="10" key="1">
    <citation type="submission" date="2021-01" db="EMBL/GenBank/DDBJ databases">
        <title>Adiantum capillus-veneris genome.</title>
        <authorList>
            <person name="Fang Y."/>
            <person name="Liao Q."/>
        </authorList>
    </citation>
    <scope>NUCLEOTIDE SEQUENCE</scope>
    <source>
        <strain evidence="10">H3</strain>
        <tissue evidence="10">Leaf</tissue>
    </source>
</reference>
<dbReference type="SUPFAM" id="SSF53335">
    <property type="entry name" value="S-adenosyl-L-methionine-dependent methyltransferases"/>
    <property type="match status" value="1"/>
</dbReference>
<dbReference type="Proteomes" id="UP000886520">
    <property type="component" value="Chromosome 11"/>
</dbReference>
<evidence type="ECO:0000313" key="11">
    <source>
        <dbReference type="Proteomes" id="UP000886520"/>
    </source>
</evidence>
<dbReference type="InterPro" id="IPR029063">
    <property type="entry name" value="SAM-dependent_MTases_sf"/>
</dbReference>
<dbReference type="CDD" id="cd11572">
    <property type="entry name" value="RlmI_M_like"/>
    <property type="match status" value="1"/>
</dbReference>
<dbReference type="GO" id="GO:0003723">
    <property type="term" value="F:RNA binding"/>
    <property type="evidence" value="ECO:0007669"/>
    <property type="project" value="UniProtKB-KW"/>
</dbReference>
<evidence type="ECO:0000256" key="2">
    <source>
        <dbReference type="ARBA" id="ARBA00022490"/>
    </source>
</evidence>
<dbReference type="SUPFAM" id="SSF88697">
    <property type="entry name" value="PUA domain-like"/>
    <property type="match status" value="1"/>
</dbReference>
<dbReference type="AlphaFoldDB" id="A0A9D4UTR4"/>
<dbReference type="InterPro" id="IPR002478">
    <property type="entry name" value="PUA"/>
</dbReference>
<dbReference type="GO" id="GO:0006364">
    <property type="term" value="P:rRNA processing"/>
    <property type="evidence" value="ECO:0007669"/>
    <property type="project" value="UniProtKB-KW"/>
</dbReference>
<evidence type="ECO:0000256" key="4">
    <source>
        <dbReference type="ARBA" id="ARBA00022603"/>
    </source>
</evidence>
<name>A0A9D4UTR4_ADICA</name>
<protein>
    <recommendedName>
        <fullName evidence="9">PUA domain-containing protein</fullName>
    </recommendedName>
</protein>
<dbReference type="CDD" id="cd21153">
    <property type="entry name" value="PUA_RlmI"/>
    <property type="match status" value="1"/>
</dbReference>
<evidence type="ECO:0000256" key="7">
    <source>
        <dbReference type="ARBA" id="ARBA00022884"/>
    </source>
</evidence>
<dbReference type="PANTHER" id="PTHR42873:SF1">
    <property type="entry name" value="S-ADENOSYLMETHIONINE-DEPENDENT METHYLTRANSFERASE DOMAIN-CONTAINING PROTEIN"/>
    <property type="match status" value="1"/>
</dbReference>
<keyword evidence="11" id="KW-1185">Reference proteome</keyword>
<dbReference type="GO" id="GO:0008168">
    <property type="term" value="F:methyltransferase activity"/>
    <property type="evidence" value="ECO:0007669"/>
    <property type="project" value="UniProtKB-KW"/>
</dbReference>
<dbReference type="GO" id="GO:0032259">
    <property type="term" value="P:methylation"/>
    <property type="evidence" value="ECO:0007669"/>
    <property type="project" value="UniProtKB-KW"/>
</dbReference>
<accession>A0A9D4UTR4</accession>